<dbReference type="OrthoDB" id="1247465at2"/>
<evidence type="ECO:0000259" key="14">
    <source>
        <dbReference type="Pfam" id="PF01292"/>
    </source>
</evidence>
<feature type="transmembrane region" description="Helical" evidence="13">
    <location>
        <begin position="6"/>
        <end position="25"/>
    </location>
</feature>
<dbReference type="InterPro" id="IPR052168">
    <property type="entry name" value="Cytochrome_b561_oxidase"/>
</dbReference>
<reference evidence="15 16" key="1">
    <citation type="submission" date="2018-12" db="EMBL/GenBank/DDBJ databases">
        <authorList>
            <person name="Grouzdev D.S."/>
            <person name="Krutkina M.S."/>
        </authorList>
    </citation>
    <scope>NUCLEOTIDE SEQUENCE [LARGE SCALE GENOMIC DNA]</scope>
    <source>
        <strain evidence="15 16">RmlP026</strain>
    </source>
</reference>
<dbReference type="PANTHER" id="PTHR30529">
    <property type="entry name" value="CYTOCHROME B561"/>
    <property type="match status" value="1"/>
</dbReference>
<dbReference type="GO" id="GO:0020037">
    <property type="term" value="F:heme binding"/>
    <property type="evidence" value="ECO:0007669"/>
    <property type="project" value="TreeGrafter"/>
</dbReference>
<evidence type="ECO:0000256" key="6">
    <source>
        <dbReference type="ARBA" id="ARBA00022692"/>
    </source>
</evidence>
<comment type="caution">
    <text evidence="15">The sequence shown here is derived from an EMBL/GenBank/DDBJ whole genome shotgun (WGS) entry which is preliminary data.</text>
</comment>
<feature type="transmembrane region" description="Helical" evidence="13">
    <location>
        <begin position="139"/>
        <end position="159"/>
    </location>
</feature>
<dbReference type="Gene3D" id="1.20.950.20">
    <property type="entry name" value="Transmembrane di-heme cytochromes, Chain C"/>
    <property type="match status" value="1"/>
</dbReference>
<protein>
    <submittedName>
        <fullName evidence="15">Cytochrome b</fullName>
    </submittedName>
</protein>
<keyword evidence="11 13" id="KW-0472">Membrane</keyword>
<dbReference type="SUPFAM" id="SSF81342">
    <property type="entry name" value="Transmembrane di-heme cytochromes"/>
    <property type="match status" value="1"/>
</dbReference>
<evidence type="ECO:0000313" key="16">
    <source>
        <dbReference type="Proteomes" id="UP000290759"/>
    </source>
</evidence>
<accession>A0A4Q2U108</accession>
<dbReference type="InterPro" id="IPR016174">
    <property type="entry name" value="Di-haem_cyt_TM"/>
</dbReference>
<keyword evidence="6 13" id="KW-0812">Transmembrane</keyword>
<evidence type="ECO:0000256" key="11">
    <source>
        <dbReference type="ARBA" id="ARBA00023136"/>
    </source>
</evidence>
<name>A0A4Q2U108_9HYPH</name>
<dbReference type="GO" id="GO:0005886">
    <property type="term" value="C:plasma membrane"/>
    <property type="evidence" value="ECO:0007669"/>
    <property type="project" value="UniProtKB-SubCell"/>
</dbReference>
<dbReference type="Proteomes" id="UP000290759">
    <property type="component" value="Unassembled WGS sequence"/>
</dbReference>
<dbReference type="GO" id="GO:0022904">
    <property type="term" value="P:respiratory electron transport chain"/>
    <property type="evidence" value="ECO:0007669"/>
    <property type="project" value="InterPro"/>
</dbReference>
<reference evidence="15 16" key="2">
    <citation type="submission" date="2019-02" db="EMBL/GenBank/DDBJ databases">
        <title>'Lichenibacterium ramalinii' gen. nov. sp. nov., 'Lichenibacterium minor' gen. nov. sp. nov.</title>
        <authorList>
            <person name="Pankratov T."/>
        </authorList>
    </citation>
    <scope>NUCLEOTIDE SEQUENCE [LARGE SCALE GENOMIC DNA]</scope>
    <source>
        <strain evidence="15 16">RmlP026</strain>
    </source>
</reference>
<comment type="similarity">
    <text evidence="12">Belongs to the cytochrome b561 family.</text>
</comment>
<comment type="subcellular location">
    <subcellularLocation>
        <location evidence="2">Cell membrane</location>
        <topology evidence="2">Multi-pass membrane protein</topology>
    </subcellularLocation>
</comment>
<feature type="transmembrane region" description="Helical" evidence="13">
    <location>
        <begin position="76"/>
        <end position="94"/>
    </location>
</feature>
<feature type="domain" description="Cytochrome b561 bacterial/Ni-hydrogenase" evidence="14">
    <location>
        <begin position="2"/>
        <end position="175"/>
    </location>
</feature>
<sequence>MALHWIVAVMIIGNVVLGLVADDLPDGWIRSAVDTHKSIGLTVLGLAVLRLLWRFANPPPPLPDSYSPAERLGAHAAHWALYALIFALPITGWIHDSAWKGAPTHPFALWGVIPNVRIGAIEALDAATKERIHAVFFDLHVWFGYALYGLLALHIVGALKHQFWDGEPELQRMLP</sequence>
<dbReference type="EMBL" id="QYBB01000036">
    <property type="protein sequence ID" value="RYC29952.1"/>
    <property type="molecule type" value="Genomic_DNA"/>
</dbReference>
<dbReference type="PANTHER" id="PTHR30529:SF1">
    <property type="entry name" value="CYTOCHROME B561 HOMOLOG 2"/>
    <property type="match status" value="1"/>
</dbReference>
<evidence type="ECO:0000256" key="13">
    <source>
        <dbReference type="SAM" id="Phobius"/>
    </source>
</evidence>
<evidence type="ECO:0000313" key="15">
    <source>
        <dbReference type="EMBL" id="RYC29952.1"/>
    </source>
</evidence>
<comment type="cofactor">
    <cofactor evidence="1">
        <name>heme b</name>
        <dbReference type="ChEBI" id="CHEBI:60344"/>
    </cofactor>
</comment>
<dbReference type="InterPro" id="IPR011577">
    <property type="entry name" value="Cyt_b561_bac/Ni-Hgenase"/>
</dbReference>
<keyword evidence="8" id="KW-0249">Electron transport</keyword>
<evidence type="ECO:0000256" key="12">
    <source>
        <dbReference type="ARBA" id="ARBA00037975"/>
    </source>
</evidence>
<evidence type="ECO:0000256" key="5">
    <source>
        <dbReference type="ARBA" id="ARBA00022617"/>
    </source>
</evidence>
<keyword evidence="7" id="KW-0479">Metal-binding</keyword>
<keyword evidence="9 13" id="KW-1133">Transmembrane helix</keyword>
<dbReference type="GO" id="GO:0009055">
    <property type="term" value="F:electron transfer activity"/>
    <property type="evidence" value="ECO:0007669"/>
    <property type="project" value="InterPro"/>
</dbReference>
<evidence type="ECO:0000256" key="2">
    <source>
        <dbReference type="ARBA" id="ARBA00004651"/>
    </source>
</evidence>
<keyword evidence="10" id="KW-0408">Iron</keyword>
<evidence type="ECO:0000256" key="8">
    <source>
        <dbReference type="ARBA" id="ARBA00022982"/>
    </source>
</evidence>
<proteinExistence type="inferred from homology"/>
<dbReference type="AlphaFoldDB" id="A0A4Q2U108"/>
<evidence type="ECO:0000256" key="1">
    <source>
        <dbReference type="ARBA" id="ARBA00001970"/>
    </source>
</evidence>
<dbReference type="GO" id="GO:0046872">
    <property type="term" value="F:metal ion binding"/>
    <property type="evidence" value="ECO:0007669"/>
    <property type="project" value="UniProtKB-KW"/>
</dbReference>
<evidence type="ECO:0000256" key="3">
    <source>
        <dbReference type="ARBA" id="ARBA00022448"/>
    </source>
</evidence>
<evidence type="ECO:0000256" key="4">
    <source>
        <dbReference type="ARBA" id="ARBA00022475"/>
    </source>
</evidence>
<evidence type="ECO:0000256" key="9">
    <source>
        <dbReference type="ARBA" id="ARBA00022989"/>
    </source>
</evidence>
<keyword evidence="3" id="KW-0813">Transport</keyword>
<organism evidence="15 16">
    <name type="scientific">Lichenibacterium minor</name>
    <dbReference type="NCBI Taxonomy" id="2316528"/>
    <lineage>
        <taxon>Bacteria</taxon>
        <taxon>Pseudomonadati</taxon>
        <taxon>Pseudomonadota</taxon>
        <taxon>Alphaproteobacteria</taxon>
        <taxon>Hyphomicrobiales</taxon>
        <taxon>Lichenihabitantaceae</taxon>
        <taxon>Lichenibacterium</taxon>
    </lineage>
</organism>
<evidence type="ECO:0000256" key="7">
    <source>
        <dbReference type="ARBA" id="ARBA00022723"/>
    </source>
</evidence>
<keyword evidence="16" id="KW-1185">Reference proteome</keyword>
<dbReference type="Pfam" id="PF01292">
    <property type="entry name" value="Ni_hydr_CYTB"/>
    <property type="match status" value="1"/>
</dbReference>
<gene>
    <name evidence="15" type="ORF">D3273_21370</name>
</gene>
<keyword evidence="4" id="KW-1003">Cell membrane</keyword>
<keyword evidence="5" id="KW-0349">Heme</keyword>
<evidence type="ECO:0000256" key="10">
    <source>
        <dbReference type="ARBA" id="ARBA00023004"/>
    </source>
</evidence>